<evidence type="ECO:0000259" key="1">
    <source>
        <dbReference type="Pfam" id="PF13466"/>
    </source>
</evidence>
<feature type="domain" description="MlaB-like STAS" evidence="1">
    <location>
        <begin position="12"/>
        <end position="89"/>
    </location>
</feature>
<name>A0A3D9Z001_9HYPH</name>
<dbReference type="InterPro" id="IPR058548">
    <property type="entry name" value="MlaB-like_STAS"/>
</dbReference>
<gene>
    <name evidence="2" type="ORF">DES32_1803</name>
</gene>
<dbReference type="OrthoDB" id="7280289at2"/>
<reference evidence="2 3" key="1">
    <citation type="submission" date="2018-08" db="EMBL/GenBank/DDBJ databases">
        <title>Genomic Encyclopedia of Type Strains, Phase IV (KMG-IV): sequencing the most valuable type-strain genomes for metagenomic binning, comparative biology and taxonomic classification.</title>
        <authorList>
            <person name="Goeker M."/>
        </authorList>
    </citation>
    <scope>NUCLEOTIDE SEQUENCE [LARGE SCALE GENOMIC DNA]</scope>
    <source>
        <strain evidence="2 3">BW863</strain>
    </source>
</reference>
<comment type="caution">
    <text evidence="2">The sequence shown here is derived from an EMBL/GenBank/DDBJ whole genome shotgun (WGS) entry which is preliminary data.</text>
</comment>
<keyword evidence="3" id="KW-1185">Reference proteome</keyword>
<evidence type="ECO:0000313" key="2">
    <source>
        <dbReference type="EMBL" id="REF88161.1"/>
    </source>
</evidence>
<organism evidence="2 3">
    <name type="scientific">Methylovirgula ligni</name>
    <dbReference type="NCBI Taxonomy" id="569860"/>
    <lineage>
        <taxon>Bacteria</taxon>
        <taxon>Pseudomonadati</taxon>
        <taxon>Pseudomonadota</taxon>
        <taxon>Alphaproteobacteria</taxon>
        <taxon>Hyphomicrobiales</taxon>
        <taxon>Beijerinckiaceae</taxon>
        <taxon>Methylovirgula</taxon>
    </lineage>
</organism>
<dbReference type="Proteomes" id="UP000256900">
    <property type="component" value="Unassembled WGS sequence"/>
</dbReference>
<dbReference type="Gene3D" id="3.30.750.24">
    <property type="entry name" value="STAS domain"/>
    <property type="match status" value="1"/>
</dbReference>
<dbReference type="AlphaFoldDB" id="A0A3D9Z001"/>
<evidence type="ECO:0000313" key="3">
    <source>
        <dbReference type="Proteomes" id="UP000256900"/>
    </source>
</evidence>
<dbReference type="RefSeq" id="WP_115836267.1">
    <property type="nucleotide sequence ID" value="NZ_CP025086.1"/>
</dbReference>
<proteinExistence type="predicted"/>
<dbReference type="EMBL" id="QUMO01000002">
    <property type="protein sequence ID" value="REF88161.1"/>
    <property type="molecule type" value="Genomic_DNA"/>
</dbReference>
<sequence length="100" mass="10698">MSEQDEHEVNTIVLDQVLGLKAAAPLAESLLAHRGADILIDAGEVERLGAQSLQVLLSAVATWHADGRGLDFAHPSEAFLESLQLFGIDPDSLLHHPRAA</sequence>
<accession>A0A3D9Z001</accession>
<dbReference type="SUPFAM" id="SSF52091">
    <property type="entry name" value="SpoIIaa-like"/>
    <property type="match status" value="1"/>
</dbReference>
<dbReference type="InterPro" id="IPR036513">
    <property type="entry name" value="STAS_dom_sf"/>
</dbReference>
<dbReference type="Pfam" id="PF13466">
    <property type="entry name" value="STAS_2"/>
    <property type="match status" value="1"/>
</dbReference>
<protein>
    <submittedName>
        <fullName evidence="2">Chemotaxis protein CheX</fullName>
    </submittedName>
</protein>